<dbReference type="Gene3D" id="2.60.40.1360">
    <property type="match status" value="1"/>
</dbReference>
<dbReference type="InterPro" id="IPR011682">
    <property type="entry name" value="Glyco_hydro_38_C"/>
</dbReference>
<dbReference type="Gene3D" id="2.60.40.1180">
    <property type="entry name" value="Golgi alpha-mannosidase II"/>
    <property type="match status" value="1"/>
</dbReference>
<feature type="signal peptide" evidence="11">
    <location>
        <begin position="1"/>
        <end position="19"/>
    </location>
</feature>
<organism evidence="12 13">
    <name type="scientific">Octopus sinensis</name>
    <name type="common">East Asian common octopus</name>
    <dbReference type="NCBI Taxonomy" id="2607531"/>
    <lineage>
        <taxon>Eukaryota</taxon>
        <taxon>Metazoa</taxon>
        <taxon>Spiralia</taxon>
        <taxon>Lophotrochozoa</taxon>
        <taxon>Mollusca</taxon>
        <taxon>Cephalopoda</taxon>
        <taxon>Coleoidea</taxon>
        <taxon>Octopodiformes</taxon>
        <taxon>Octopoda</taxon>
        <taxon>Incirrata</taxon>
        <taxon>Octopodidae</taxon>
        <taxon>Octopus</taxon>
    </lineage>
</organism>
<protein>
    <recommendedName>
        <fullName evidence="3 11">Alpha-mannosidase</fullName>
        <ecNumber evidence="11">3.2.1.-</ecNumber>
    </recommendedName>
</protein>
<dbReference type="Pfam" id="PF21260">
    <property type="entry name" value="Laman-like_dom"/>
    <property type="match status" value="1"/>
</dbReference>
<comment type="similarity">
    <text evidence="2 11">Belongs to the glycosyl hydrolase 38 family.</text>
</comment>
<dbReference type="SMART" id="SM00872">
    <property type="entry name" value="Alpha-mann_mid"/>
    <property type="match status" value="1"/>
</dbReference>
<dbReference type="Gene3D" id="2.70.98.30">
    <property type="entry name" value="Golgi alpha-mannosidase II, domain 4"/>
    <property type="match status" value="1"/>
</dbReference>
<gene>
    <name evidence="13" type="primary">LOC115214113</name>
</gene>
<keyword evidence="10 11" id="KW-0326">Glycosidase</keyword>
<dbReference type="Pfam" id="PF07748">
    <property type="entry name" value="Glyco_hydro_38C"/>
    <property type="match status" value="1"/>
</dbReference>
<dbReference type="FunFam" id="3.20.110.10:FF:000001">
    <property type="entry name" value="Alpha-mannosidase"/>
    <property type="match status" value="1"/>
</dbReference>
<dbReference type="InterPro" id="IPR041147">
    <property type="entry name" value="GH38_C"/>
</dbReference>
<dbReference type="Pfam" id="PF09261">
    <property type="entry name" value="Alpha-mann_mid"/>
    <property type="match status" value="1"/>
</dbReference>
<name>A0A6P7SKP3_9MOLL</name>
<dbReference type="InterPro" id="IPR013780">
    <property type="entry name" value="Glyco_hydro_b"/>
</dbReference>
<reference evidence="13" key="1">
    <citation type="submission" date="2025-08" db="UniProtKB">
        <authorList>
            <consortium name="RefSeq"/>
        </authorList>
    </citation>
    <scope>IDENTIFICATION</scope>
</reference>
<comment type="catalytic activity">
    <reaction evidence="1">
        <text>Hydrolysis of terminal, non-reducing alpha-D-mannose residues in alpha-D-mannosides.</text>
        <dbReference type="EC" id="3.2.1.24"/>
    </reaction>
</comment>
<dbReference type="InterPro" id="IPR011013">
    <property type="entry name" value="Gal_mutarotase_sf_dom"/>
</dbReference>
<keyword evidence="12" id="KW-1185">Reference proteome</keyword>
<dbReference type="Proteomes" id="UP000515154">
    <property type="component" value="Linkage group LG7"/>
</dbReference>
<keyword evidence="9" id="KW-0325">Glycoprotein</keyword>
<dbReference type="RefSeq" id="XP_029639032.1">
    <property type="nucleotide sequence ID" value="XM_029783172.2"/>
</dbReference>
<dbReference type="GO" id="GO:0046872">
    <property type="term" value="F:metal ion binding"/>
    <property type="evidence" value="ECO:0007669"/>
    <property type="project" value="UniProtKB-KW"/>
</dbReference>
<dbReference type="InterPro" id="IPR000602">
    <property type="entry name" value="Glyco_hydro_38_N"/>
</dbReference>
<dbReference type="SUPFAM" id="SSF88688">
    <property type="entry name" value="Families 57/38 glycoside transferase middle domain"/>
    <property type="match status" value="1"/>
</dbReference>
<evidence type="ECO:0000256" key="4">
    <source>
        <dbReference type="ARBA" id="ARBA00022723"/>
    </source>
</evidence>
<evidence type="ECO:0000256" key="1">
    <source>
        <dbReference type="ARBA" id="ARBA00000365"/>
    </source>
</evidence>
<evidence type="ECO:0000256" key="9">
    <source>
        <dbReference type="ARBA" id="ARBA00023180"/>
    </source>
</evidence>
<dbReference type="Pfam" id="PF01074">
    <property type="entry name" value="Glyco_hydro_38N"/>
    <property type="match status" value="1"/>
</dbReference>
<dbReference type="GO" id="GO:0004559">
    <property type="term" value="F:alpha-mannosidase activity"/>
    <property type="evidence" value="ECO:0007669"/>
    <property type="project" value="UniProtKB-EC"/>
</dbReference>
<dbReference type="InterPro" id="IPR027291">
    <property type="entry name" value="Glyco_hydro_38_N_sf"/>
</dbReference>
<evidence type="ECO:0000256" key="10">
    <source>
        <dbReference type="ARBA" id="ARBA00023295"/>
    </source>
</evidence>
<proteinExistence type="inferred from homology"/>
<evidence type="ECO:0000313" key="13">
    <source>
        <dbReference type="RefSeq" id="XP_029639032.1"/>
    </source>
</evidence>
<dbReference type="CDD" id="cd10810">
    <property type="entry name" value="GH38N_AMII_LAM_like"/>
    <property type="match status" value="1"/>
</dbReference>
<keyword evidence="6 11" id="KW-0378">Hydrolase</keyword>
<dbReference type="GO" id="GO:0006013">
    <property type="term" value="P:mannose metabolic process"/>
    <property type="evidence" value="ECO:0007669"/>
    <property type="project" value="InterPro"/>
</dbReference>
<evidence type="ECO:0000256" key="6">
    <source>
        <dbReference type="ARBA" id="ARBA00022801"/>
    </source>
</evidence>
<dbReference type="InterPro" id="IPR050843">
    <property type="entry name" value="Glycosyl_Hydrlase_38"/>
</dbReference>
<feature type="chain" id="PRO_5047550976" description="Alpha-mannosidase" evidence="11">
    <location>
        <begin position="20"/>
        <end position="988"/>
    </location>
</feature>
<dbReference type="PANTHER" id="PTHR11607">
    <property type="entry name" value="ALPHA-MANNOSIDASE"/>
    <property type="match status" value="1"/>
</dbReference>
<dbReference type="EC" id="3.2.1.-" evidence="11"/>
<keyword evidence="8" id="KW-1015">Disulfide bond</keyword>
<comment type="cofactor">
    <cofactor evidence="11">
        <name>Zn(2+)</name>
        <dbReference type="ChEBI" id="CHEBI:29105"/>
    </cofactor>
    <text evidence="11">Binds 1 zinc ion per subunit.</text>
</comment>
<evidence type="ECO:0000256" key="7">
    <source>
        <dbReference type="ARBA" id="ARBA00022833"/>
    </source>
</evidence>
<evidence type="ECO:0000256" key="11">
    <source>
        <dbReference type="RuleBase" id="RU361199"/>
    </source>
</evidence>
<dbReference type="InterPro" id="IPR048534">
    <property type="entry name" value="Man2a1-like_dom"/>
</dbReference>
<dbReference type="SUPFAM" id="SSF88713">
    <property type="entry name" value="Glycoside hydrolase/deacetylase"/>
    <property type="match status" value="1"/>
</dbReference>
<evidence type="ECO:0000313" key="12">
    <source>
        <dbReference type="Proteomes" id="UP000515154"/>
    </source>
</evidence>
<dbReference type="GO" id="GO:0005764">
    <property type="term" value="C:lysosome"/>
    <property type="evidence" value="ECO:0007669"/>
    <property type="project" value="TreeGrafter"/>
</dbReference>
<keyword evidence="7 11" id="KW-0862">Zinc</keyword>
<dbReference type="InterPro" id="IPR011330">
    <property type="entry name" value="Glyco_hydro/deAcase_b/a-brl"/>
</dbReference>
<dbReference type="FunFam" id="1.20.1270.50:FF:000002">
    <property type="entry name" value="Alpha-mannosidase"/>
    <property type="match status" value="1"/>
</dbReference>
<sequence length="988" mass="114606">MLLWRVCLLCMFTISWSSARSVPDGCPNKDSNGQCGYQSCNPTKEGMLNIHLVPHSHDDVGWLKNVDQYYYGTMSYIQQANVHSTLETASQSLMADPDRRFIFVEMAFMDQWWQDKTPYKRQQVKELINQGRLEIALGAWSMADEAVTHYTSLIEEHSRGFKFLEKNFGACARPRTGWQVDPFGHSKEVAALFAQFGYDSMMFGRLDFQDKDKRMRDKTMEMLWRASDSLGRKANLFTSAMFNNYNYPNGLCWDEFCRQDPIVERKDLPEYNANHYLQLFNSAADEQADSYATNHIIFTMGADFQYTNAESWFTNLDKLIKIVNEQQASGSKMNALYSTPSCYIYNLNKVNKTWTEKTDDFFPYAHKRHAFWTGYYTSRASFKRYVRESNNMLQVCKQANVLAKLGQSAKVDDLWKEFSIVQHHDAVTGTAKQEVDRDYRRRLAFGINSCQNVLRKAYKKWLPDKNKFYGKMEFCNQLNISSCFITETSDTFFVAIYNPRAQKRTHWVRIPITPVKAFKVLDAKNNKIPVQIIPLSHQTKRLPERETSIATHELVFLASLPALGYSTYFVRQTNKDLNDLLPTNSTFSDNVVENEYIKLEFDHSTGCPLTITNKVKNIKRPFTQNLKYYRSSVDYTQPSGAYIFRPEQQNPEIFHQARGYILRGKLVTEVHLIYNDWASQVIRLYQGAKTLEVEWTVGPLPIINNQGTEIITEYNIGLNNDGVIYTDANSRQMMYRKINHRDTWDFSNSEPVAGNYYPITSRAYIRAANEDLQFTVLTDRSQGGGSIRNGSVEIMLHRRTTKDDRLGVGEPLNETSDGVQGLIVRGKHWVLFDGVEESTHFHRQEALDIYKEPILSFAKINRNRRSKLNLEMSAMKEPLPPQIHLLTLEEYDQNNILIRLEHIYEKHEVNREVTVNIQDILMDFTIVRIREMTLGANMKLEEINRLKWKSTNVDNTGDEYDDRVPISGTLVVMKPMEIRTLMVKVTKQ</sequence>
<dbReference type="FunFam" id="1.20.1270.50:FF:000003">
    <property type="entry name" value="Alpha-mannosidase"/>
    <property type="match status" value="1"/>
</dbReference>
<dbReference type="PANTHER" id="PTHR11607:SF3">
    <property type="entry name" value="LYSOSOMAL ALPHA-MANNOSIDASE"/>
    <property type="match status" value="1"/>
</dbReference>
<dbReference type="InterPro" id="IPR037094">
    <property type="entry name" value="Glyco_hydro_38_cen_sf"/>
</dbReference>
<dbReference type="FunFam" id="2.60.40.1180:FF:000018">
    <property type="entry name" value="Alpha-mannosidase"/>
    <property type="match status" value="1"/>
</dbReference>
<dbReference type="FunFam" id="2.70.98.30:FF:000003">
    <property type="entry name" value="Alpha-mannosidase"/>
    <property type="match status" value="1"/>
</dbReference>
<dbReference type="GO" id="GO:0030246">
    <property type="term" value="F:carbohydrate binding"/>
    <property type="evidence" value="ECO:0007669"/>
    <property type="project" value="InterPro"/>
</dbReference>
<dbReference type="AlphaFoldDB" id="A0A6P7SKP3"/>
<accession>A0A6P7SKP3</accession>
<dbReference type="SUPFAM" id="SSF74650">
    <property type="entry name" value="Galactose mutarotase-like"/>
    <property type="match status" value="1"/>
</dbReference>
<evidence type="ECO:0000256" key="3">
    <source>
        <dbReference type="ARBA" id="ARBA00012752"/>
    </source>
</evidence>
<dbReference type="Pfam" id="PF17677">
    <property type="entry name" value="Glyco_hydro38C2"/>
    <property type="match status" value="1"/>
</dbReference>
<dbReference type="Gene3D" id="3.20.110.10">
    <property type="entry name" value="Glycoside hydrolase 38, N terminal domain"/>
    <property type="match status" value="1"/>
</dbReference>
<keyword evidence="5 11" id="KW-0732">Signal</keyword>
<evidence type="ECO:0000256" key="8">
    <source>
        <dbReference type="ARBA" id="ARBA00023157"/>
    </source>
</evidence>
<dbReference type="InterPro" id="IPR015341">
    <property type="entry name" value="Glyco_hydro_38_cen"/>
</dbReference>
<evidence type="ECO:0000256" key="5">
    <source>
        <dbReference type="ARBA" id="ARBA00022729"/>
    </source>
</evidence>
<dbReference type="InterPro" id="IPR028995">
    <property type="entry name" value="Glyco_hydro_57/38_cen_sf"/>
</dbReference>
<evidence type="ECO:0000256" key="2">
    <source>
        <dbReference type="ARBA" id="ARBA00009792"/>
    </source>
</evidence>
<keyword evidence="4 11" id="KW-0479">Metal-binding</keyword>
<dbReference type="Gene3D" id="1.20.1270.50">
    <property type="entry name" value="Glycoside hydrolase family 38, central domain"/>
    <property type="match status" value="2"/>
</dbReference>
<dbReference type="KEGG" id="osn:115214113"/>